<gene>
    <name evidence="2" type="ORF">SAMN05444420_104141</name>
</gene>
<accession>A0A1H2WMR8</accession>
<name>A0A1H2WMR8_9FLAO</name>
<comment type="caution">
    <text evidence="2">The sequence shown here is derived from an EMBL/GenBank/DDBJ whole genome shotgun (WGS) entry which is preliminary data.</text>
</comment>
<organism evidence="2 3">
    <name type="scientific">Capnocytophaga granulosa</name>
    <dbReference type="NCBI Taxonomy" id="45242"/>
    <lineage>
        <taxon>Bacteria</taxon>
        <taxon>Pseudomonadati</taxon>
        <taxon>Bacteroidota</taxon>
        <taxon>Flavobacteriia</taxon>
        <taxon>Flavobacteriales</taxon>
        <taxon>Flavobacteriaceae</taxon>
        <taxon>Capnocytophaga</taxon>
    </lineage>
</organism>
<dbReference type="RefSeq" id="WP_016420763.1">
    <property type="nucleotide sequence ID" value="NZ_FNND01000004.1"/>
</dbReference>
<evidence type="ECO:0000313" key="2">
    <source>
        <dbReference type="EMBL" id="SDW81798.1"/>
    </source>
</evidence>
<dbReference type="AlphaFoldDB" id="A0A1H2WMR8"/>
<reference evidence="2 3" key="1">
    <citation type="submission" date="2016-10" db="EMBL/GenBank/DDBJ databases">
        <authorList>
            <person name="Varghese N."/>
            <person name="Submissions S."/>
        </authorList>
    </citation>
    <scope>NUCLEOTIDE SEQUENCE [LARGE SCALE GENOMIC DNA]</scope>
    <source>
        <strain evidence="2 3">DSM 11449</strain>
    </source>
</reference>
<keyword evidence="1" id="KW-1133">Transmembrane helix</keyword>
<dbReference type="EMBL" id="FNND01000004">
    <property type="protein sequence ID" value="SDW81798.1"/>
    <property type="molecule type" value="Genomic_DNA"/>
</dbReference>
<keyword evidence="1" id="KW-0472">Membrane</keyword>
<dbReference type="Proteomes" id="UP000182771">
    <property type="component" value="Unassembled WGS sequence"/>
</dbReference>
<feature type="transmembrane region" description="Helical" evidence="1">
    <location>
        <begin position="57"/>
        <end position="75"/>
    </location>
</feature>
<dbReference type="GeneID" id="85017338"/>
<sequence>MILFKKLLLHALKIFPFLYKIQTEPHYKKWKFVLDWGAPLLLISLALLIERPTLKEYFYGMFLFLILWGWVLYFMQKAMNERIKKGYQYYLKTKEDIERIEGDCQKNN</sequence>
<keyword evidence="1" id="KW-0812">Transmembrane</keyword>
<keyword evidence="3" id="KW-1185">Reference proteome</keyword>
<evidence type="ECO:0000313" key="3">
    <source>
        <dbReference type="Proteomes" id="UP000182771"/>
    </source>
</evidence>
<proteinExistence type="predicted"/>
<evidence type="ECO:0000256" key="1">
    <source>
        <dbReference type="SAM" id="Phobius"/>
    </source>
</evidence>
<protein>
    <submittedName>
        <fullName evidence="2">Uncharacterized protein</fullName>
    </submittedName>
</protein>